<dbReference type="Proteomes" id="UP000008080">
    <property type="component" value="Chromosome"/>
</dbReference>
<evidence type="ECO:0000256" key="1">
    <source>
        <dbReference type="SAM" id="MobiDB-lite"/>
    </source>
</evidence>
<evidence type="ECO:0000313" key="3">
    <source>
        <dbReference type="Proteomes" id="UP000008080"/>
    </source>
</evidence>
<gene>
    <name evidence="2" type="ordered locus">Bd2909</name>
</gene>
<dbReference type="HOGENOM" id="CLU_2858664_0_0_7"/>
<dbReference type="EMBL" id="BX842654">
    <property type="protein sequence ID" value="CAE80687.1"/>
    <property type="molecule type" value="Genomic_DNA"/>
</dbReference>
<organism evidence="2 3">
    <name type="scientific">Bdellovibrio bacteriovorus (strain ATCC 15356 / DSM 50701 / NCIMB 9529 / HD100)</name>
    <dbReference type="NCBI Taxonomy" id="264462"/>
    <lineage>
        <taxon>Bacteria</taxon>
        <taxon>Pseudomonadati</taxon>
        <taxon>Bdellovibrionota</taxon>
        <taxon>Bdellovibrionia</taxon>
        <taxon>Bdellovibrionales</taxon>
        <taxon>Pseudobdellovibrionaceae</taxon>
        <taxon>Bdellovibrio</taxon>
    </lineage>
</organism>
<feature type="region of interest" description="Disordered" evidence="1">
    <location>
        <begin position="35"/>
        <end position="66"/>
    </location>
</feature>
<protein>
    <submittedName>
        <fullName evidence="2">Uncharacterized protein</fullName>
    </submittedName>
</protein>
<name>Q6MJ74_BDEBA</name>
<dbReference type="AlphaFoldDB" id="Q6MJ74"/>
<proteinExistence type="predicted"/>
<dbReference type="KEGG" id="bba:Bd2909"/>
<evidence type="ECO:0000313" key="2">
    <source>
        <dbReference type="EMBL" id="CAE80687.1"/>
    </source>
</evidence>
<dbReference type="STRING" id="264462.Bd2909"/>
<accession>Q6MJ74</accession>
<sequence length="66" mass="8142">MRMIRKLNQLKNRVVQFYDFLKAMDEMPMRRLLGDFYEEKEPRRKPVPRETKTSVEDLRPQKNSEQ</sequence>
<keyword evidence="3" id="KW-1185">Reference proteome</keyword>
<reference evidence="2 3" key="1">
    <citation type="journal article" date="2004" name="Science">
        <title>A predator unmasked: life cycle of Bdellovibrio bacteriovorus from a genomic perspective.</title>
        <authorList>
            <person name="Rendulic S."/>
            <person name="Jagtap P."/>
            <person name="Rosinus A."/>
            <person name="Eppinger M."/>
            <person name="Baar C."/>
            <person name="Lanz C."/>
            <person name="Keller H."/>
            <person name="Lambert C."/>
            <person name="Evans K.J."/>
            <person name="Goesmann A."/>
            <person name="Meyer F."/>
            <person name="Sockett R.E."/>
            <person name="Schuster S.C."/>
        </authorList>
    </citation>
    <scope>NUCLEOTIDE SEQUENCE [LARGE SCALE GENOMIC DNA]</scope>
    <source>
        <strain evidence="3">ATCC 15356 / DSM 50701 / NCIMB 9529 / HD100</strain>
    </source>
</reference>